<dbReference type="RefSeq" id="WP_093361765.1">
    <property type="nucleotide sequence ID" value="NZ_FOLG01000011.1"/>
</dbReference>
<dbReference type="InterPro" id="IPR024524">
    <property type="entry name" value="DUF3800"/>
</dbReference>
<protein>
    <recommendedName>
        <fullName evidence="3">DUF3800 domain-containing protein</fullName>
    </recommendedName>
</protein>
<evidence type="ECO:0000313" key="2">
    <source>
        <dbReference type="Proteomes" id="UP000198728"/>
    </source>
</evidence>
<dbReference type="EMBL" id="FOLG01000011">
    <property type="protein sequence ID" value="SFC90041.1"/>
    <property type="molecule type" value="Genomic_DNA"/>
</dbReference>
<gene>
    <name evidence="1" type="ORF">SAMN04488094_11120</name>
</gene>
<reference evidence="1 2" key="1">
    <citation type="submission" date="2016-10" db="EMBL/GenBank/DDBJ databases">
        <authorList>
            <person name="de Groot N.N."/>
        </authorList>
    </citation>
    <scope>NUCLEOTIDE SEQUENCE [LARGE SCALE GENOMIC DNA]</scope>
    <source>
        <strain evidence="1 2">DSM 19548</strain>
    </source>
</reference>
<organism evidence="1 2">
    <name type="scientific">Tropicimonas isoalkanivorans</name>
    <dbReference type="NCBI Taxonomy" id="441112"/>
    <lineage>
        <taxon>Bacteria</taxon>
        <taxon>Pseudomonadati</taxon>
        <taxon>Pseudomonadota</taxon>
        <taxon>Alphaproteobacteria</taxon>
        <taxon>Rhodobacterales</taxon>
        <taxon>Roseobacteraceae</taxon>
        <taxon>Tropicimonas</taxon>
    </lineage>
</organism>
<dbReference type="OrthoDB" id="507950at2"/>
<keyword evidence="2" id="KW-1185">Reference proteome</keyword>
<dbReference type="AlphaFoldDB" id="A0A1I1MXA9"/>
<dbReference type="STRING" id="441112.SAMN04488094_11120"/>
<sequence length="243" mass="27842">MPDFSDFIVYADESGDHGMVNIDPQYPMFALTFCVMRKDAYTAEIVPAMQGLKFGIWGHDTVVLHEHEIRKSLGPFGVLRTDRALRTRFMDELNALIETAPMTIFASVIHKEKHRAKYANPWNPYEIALHFCMERLHMMLTAEKQHGKTVHVVFESRGAREDAELELEFRRIAGNDSHWGYRRHDFSRFDFQPVFIPKAANASGLQLADLTARPIALSQLRPGQPNRAFEITRPKLGGLKCFP</sequence>
<name>A0A1I1MXA9_9RHOB</name>
<evidence type="ECO:0008006" key="3">
    <source>
        <dbReference type="Google" id="ProtNLM"/>
    </source>
</evidence>
<dbReference type="Pfam" id="PF12686">
    <property type="entry name" value="DUF3800"/>
    <property type="match status" value="1"/>
</dbReference>
<accession>A0A1I1MXA9</accession>
<dbReference type="Proteomes" id="UP000198728">
    <property type="component" value="Unassembled WGS sequence"/>
</dbReference>
<proteinExistence type="predicted"/>
<evidence type="ECO:0000313" key="1">
    <source>
        <dbReference type="EMBL" id="SFC90041.1"/>
    </source>
</evidence>